<dbReference type="GO" id="GO:0008168">
    <property type="term" value="F:methyltransferase activity"/>
    <property type="evidence" value="ECO:0007669"/>
    <property type="project" value="UniProtKB-KW"/>
</dbReference>
<keyword evidence="2" id="KW-1185">Reference proteome</keyword>
<accession>A0ABV6W5M9</accession>
<name>A0ABV6W5M9_9ACTN</name>
<dbReference type="Proteomes" id="UP001592531">
    <property type="component" value="Unassembled WGS sequence"/>
</dbReference>
<dbReference type="EC" id="2.1.1.-" evidence="1"/>
<reference evidence="1 2" key="1">
    <citation type="submission" date="2024-09" db="EMBL/GenBank/DDBJ databases">
        <authorList>
            <person name="Lee S.D."/>
        </authorList>
    </citation>
    <scope>NUCLEOTIDE SEQUENCE [LARGE SCALE GENOMIC DNA]</scope>
    <source>
        <strain evidence="1 2">N8-3</strain>
    </source>
</reference>
<organism evidence="1 2">
    <name type="scientific">Streptacidiphilus cavernicola</name>
    <dbReference type="NCBI Taxonomy" id="3342716"/>
    <lineage>
        <taxon>Bacteria</taxon>
        <taxon>Bacillati</taxon>
        <taxon>Actinomycetota</taxon>
        <taxon>Actinomycetes</taxon>
        <taxon>Kitasatosporales</taxon>
        <taxon>Streptomycetaceae</taxon>
        <taxon>Streptacidiphilus</taxon>
    </lineage>
</organism>
<dbReference type="GO" id="GO:0032259">
    <property type="term" value="P:methylation"/>
    <property type="evidence" value="ECO:0007669"/>
    <property type="project" value="UniProtKB-KW"/>
</dbReference>
<keyword evidence="1" id="KW-0489">Methyltransferase</keyword>
<gene>
    <name evidence="1" type="ORF">ACEZDE_31100</name>
</gene>
<dbReference type="CDD" id="cd02440">
    <property type="entry name" value="AdoMet_MTases"/>
    <property type="match status" value="1"/>
</dbReference>
<comment type="caution">
    <text evidence="1">The sequence shown here is derived from an EMBL/GenBank/DDBJ whole genome shotgun (WGS) entry which is preliminary data.</text>
</comment>
<protein>
    <submittedName>
        <fullName evidence="1">SAM-dependent methyltransferase</fullName>
        <ecNumber evidence="1">2.1.1.-</ecNumber>
    </submittedName>
</protein>
<dbReference type="SUPFAM" id="SSF53335">
    <property type="entry name" value="S-adenosyl-L-methionine-dependent methyltransferases"/>
    <property type="match status" value="1"/>
</dbReference>
<dbReference type="Gene3D" id="3.40.50.150">
    <property type="entry name" value="Vaccinia Virus protein VP39"/>
    <property type="match status" value="1"/>
</dbReference>
<evidence type="ECO:0000313" key="2">
    <source>
        <dbReference type="Proteomes" id="UP001592531"/>
    </source>
</evidence>
<dbReference type="PIRSF" id="PIRSF017393">
    <property type="entry name" value="MTase_SAV2177"/>
    <property type="match status" value="1"/>
</dbReference>
<dbReference type="Pfam" id="PF04672">
    <property type="entry name" value="Methyltransf_19"/>
    <property type="match status" value="1"/>
</dbReference>
<evidence type="ECO:0000313" key="1">
    <source>
        <dbReference type="EMBL" id="MFC1421057.1"/>
    </source>
</evidence>
<dbReference type="EMBL" id="JBHFAB010000033">
    <property type="protein sequence ID" value="MFC1421057.1"/>
    <property type="molecule type" value="Genomic_DNA"/>
</dbReference>
<keyword evidence="1" id="KW-0808">Transferase</keyword>
<dbReference type="InterPro" id="IPR006764">
    <property type="entry name" value="SAM_dep_MeTrfase_SAV2177_type"/>
</dbReference>
<dbReference type="InterPro" id="IPR029063">
    <property type="entry name" value="SAM-dependent_MTases_sf"/>
</dbReference>
<proteinExistence type="predicted"/>
<dbReference type="RefSeq" id="WP_380543523.1">
    <property type="nucleotide sequence ID" value="NZ_JBHFAB010000033.1"/>
</dbReference>
<sequence>MTADNWDWAASDGSLPGSVDLRTDVPHSARMYDYFLGGKDNFPADRAAAAQVVELFPDVVATARANRRFLGRAVGYAAQLGIRQFLDIGTGLPTAENTHEKAQAIIPGARVVYVDNDPMVLVHARALLQGSPQGRTAYIDADFRDPEAILNAPQAKELLDFTQPIALMVVSLLHFFPDSDRPIEVLEGLKAVLPPGSALILSHATGEFTPPEVAAAVLKTYAAAGVSLTSRDTAEVARFFEGMDLVDPGLVPVHEWRTDHPEDLALTRPEVAALAGVAIKHG</sequence>